<dbReference type="AlphaFoldDB" id="A0A248TF00"/>
<keyword evidence="1" id="KW-0472">Membrane</keyword>
<proteinExistence type="predicted"/>
<dbReference type="RefSeq" id="WP_095370350.1">
    <property type="nucleotide sequence ID" value="NZ_CP022983.1"/>
</dbReference>
<keyword evidence="3" id="KW-1185">Reference proteome</keyword>
<keyword evidence="2" id="KW-0560">Oxidoreductase</keyword>
<dbReference type="KEGG" id="bko:CKF48_05240"/>
<accession>A0A248TF00</accession>
<name>A0A248TF00_9BACI</name>
<dbReference type="Proteomes" id="UP000215137">
    <property type="component" value="Chromosome"/>
</dbReference>
<keyword evidence="2" id="KW-0503">Monooxygenase</keyword>
<dbReference type="OrthoDB" id="875405at2"/>
<sequence length="339" mass="38907">MKTISKGKYLWLFLLMAVLFFNTLLYQTSVGALILPANAQDVVLGSLIDFMIMLPLFFMLYKGKFSLKSALLLCASGCLLARLIIPAELLAPYSSFVWGVILIEGIFISLELLLIVTFIKYMPKIIKEVKQSSLPTVFSYSNAVDHYTKKYQIIRIVCSECLMFYYASASWKKTPREGITLYKNSSYIAFQIMLIHAILIETIAIHWLIHQYSIVLSMILFISNVYAVIFFIGDIQAMKLNPIYYQNGTLYLSLGLVKRVVIPIENIKTLMEEKSLLQGKLSKDTVEFMTRDLEKVYPDIILELKEPVHVTYFMGFKKAYKKVAIRSDSPLQLKEWLTL</sequence>
<keyword evidence="1" id="KW-0812">Transmembrane</keyword>
<dbReference type="EMBL" id="CP022983">
    <property type="protein sequence ID" value="ASV66775.1"/>
    <property type="molecule type" value="Genomic_DNA"/>
</dbReference>
<feature type="transmembrane region" description="Helical" evidence="1">
    <location>
        <begin position="96"/>
        <end position="119"/>
    </location>
</feature>
<feature type="transmembrane region" description="Helical" evidence="1">
    <location>
        <begin position="186"/>
        <end position="208"/>
    </location>
</feature>
<evidence type="ECO:0000313" key="3">
    <source>
        <dbReference type="Proteomes" id="UP000215137"/>
    </source>
</evidence>
<dbReference type="GO" id="GO:0004497">
    <property type="term" value="F:monooxygenase activity"/>
    <property type="evidence" value="ECO:0007669"/>
    <property type="project" value="UniProtKB-KW"/>
</dbReference>
<evidence type="ECO:0000256" key="1">
    <source>
        <dbReference type="SAM" id="Phobius"/>
    </source>
</evidence>
<protein>
    <submittedName>
        <fullName evidence="2">Beta-carotene 15,15'-monooxygenase</fullName>
    </submittedName>
</protein>
<feature type="transmembrane region" description="Helical" evidence="1">
    <location>
        <begin position="42"/>
        <end position="61"/>
    </location>
</feature>
<organism evidence="2 3">
    <name type="scientific">Cytobacillus kochii</name>
    <dbReference type="NCBI Taxonomy" id="859143"/>
    <lineage>
        <taxon>Bacteria</taxon>
        <taxon>Bacillati</taxon>
        <taxon>Bacillota</taxon>
        <taxon>Bacilli</taxon>
        <taxon>Bacillales</taxon>
        <taxon>Bacillaceae</taxon>
        <taxon>Cytobacillus</taxon>
    </lineage>
</organism>
<reference evidence="2 3" key="1">
    <citation type="submission" date="2017-08" db="EMBL/GenBank/DDBJ databases">
        <title>Complete Genome Sequence of Bacillus kochii Oregon-R-modENCODE STRAIN BDGP4, isolated from Drosophila melanogaster gut.</title>
        <authorList>
            <person name="Wan K.H."/>
            <person name="Yu C."/>
            <person name="Park S."/>
            <person name="Hammonds A.S."/>
            <person name="Booth B.W."/>
            <person name="Celniker S.E."/>
        </authorList>
    </citation>
    <scope>NUCLEOTIDE SEQUENCE [LARGE SCALE GENOMIC DNA]</scope>
    <source>
        <strain evidence="2 3">BDGP4</strain>
    </source>
</reference>
<gene>
    <name evidence="2" type="ORF">CKF48_05240</name>
</gene>
<feature type="transmembrane region" description="Helical" evidence="1">
    <location>
        <begin position="214"/>
        <end position="233"/>
    </location>
</feature>
<keyword evidence="1" id="KW-1133">Transmembrane helix</keyword>
<feature type="transmembrane region" description="Helical" evidence="1">
    <location>
        <begin position="70"/>
        <end position="90"/>
    </location>
</feature>
<evidence type="ECO:0000313" key="2">
    <source>
        <dbReference type="EMBL" id="ASV66775.1"/>
    </source>
</evidence>